<dbReference type="Proteomes" id="UP000275267">
    <property type="component" value="Unassembled WGS sequence"/>
</dbReference>
<keyword evidence="3" id="KW-1185">Reference proteome</keyword>
<sequence length="325" mass="34354">METLFSASPLQSKGDSEDPAGEPPEPISAAPVSTLAPPPAPIHRKPINMEMSEQEPESDDGTEGGGKIEVADSVALTVKPHETVMLSPHQSSSESSSAGSSSSLSNDSDEKEQQASADKPVTDAPRARRASAVSEVFEGGGSQSESDAYFMSQEDPAAIDAELNASGAKLIGGRILGSLWFESSDREHRFLSKAGGSFCFPLMKKEPMKTGVSNALRCAGDLAMKTFIATRCGARQIEAHGSPSSQMGTLEEKIAKLEEEKMALAKELESEKSQHASAVQTSKLQRKAETCAEEFLQEHGSLTSEPEVSVPMNTDGPSNAEAEAQ</sequence>
<feature type="compositionally biased region" description="Polar residues" evidence="1">
    <location>
        <begin position="1"/>
        <end position="13"/>
    </location>
</feature>
<gene>
    <name evidence="2" type="ORF">C2845_PM18G04300</name>
</gene>
<organism evidence="2 3">
    <name type="scientific">Panicum miliaceum</name>
    <name type="common">Proso millet</name>
    <name type="synonym">Broomcorn millet</name>
    <dbReference type="NCBI Taxonomy" id="4540"/>
    <lineage>
        <taxon>Eukaryota</taxon>
        <taxon>Viridiplantae</taxon>
        <taxon>Streptophyta</taxon>
        <taxon>Embryophyta</taxon>
        <taxon>Tracheophyta</taxon>
        <taxon>Spermatophyta</taxon>
        <taxon>Magnoliopsida</taxon>
        <taxon>Liliopsida</taxon>
        <taxon>Poales</taxon>
        <taxon>Poaceae</taxon>
        <taxon>PACMAD clade</taxon>
        <taxon>Panicoideae</taxon>
        <taxon>Panicodae</taxon>
        <taxon>Paniceae</taxon>
        <taxon>Panicinae</taxon>
        <taxon>Panicum</taxon>
        <taxon>Panicum sect. Panicum</taxon>
    </lineage>
</organism>
<feature type="compositionally biased region" description="Acidic residues" evidence="1">
    <location>
        <begin position="52"/>
        <end position="62"/>
    </location>
</feature>
<evidence type="ECO:0000256" key="1">
    <source>
        <dbReference type="SAM" id="MobiDB-lite"/>
    </source>
</evidence>
<evidence type="ECO:0000313" key="3">
    <source>
        <dbReference type="Proteomes" id="UP000275267"/>
    </source>
</evidence>
<reference evidence="3" key="1">
    <citation type="journal article" date="2019" name="Nat. Commun.">
        <title>The genome of broomcorn millet.</title>
        <authorList>
            <person name="Zou C."/>
            <person name="Miki D."/>
            <person name="Li D."/>
            <person name="Tang Q."/>
            <person name="Xiao L."/>
            <person name="Rajput S."/>
            <person name="Deng P."/>
            <person name="Jia W."/>
            <person name="Huang R."/>
            <person name="Zhang M."/>
            <person name="Sun Y."/>
            <person name="Hu J."/>
            <person name="Fu X."/>
            <person name="Schnable P.S."/>
            <person name="Li F."/>
            <person name="Zhang H."/>
            <person name="Feng B."/>
            <person name="Zhu X."/>
            <person name="Liu R."/>
            <person name="Schnable J.C."/>
            <person name="Zhu J.-K."/>
            <person name="Zhang H."/>
        </authorList>
    </citation>
    <scope>NUCLEOTIDE SEQUENCE [LARGE SCALE GENOMIC DNA]</scope>
</reference>
<evidence type="ECO:0000313" key="2">
    <source>
        <dbReference type="EMBL" id="RLM57825.1"/>
    </source>
</evidence>
<comment type="caution">
    <text evidence="2">The sequence shown here is derived from an EMBL/GenBank/DDBJ whole genome shotgun (WGS) entry which is preliminary data.</text>
</comment>
<name>A0A3L6PJM3_PANMI</name>
<dbReference type="OrthoDB" id="10600691at2759"/>
<feature type="compositionally biased region" description="Low complexity" evidence="1">
    <location>
        <begin position="87"/>
        <end position="106"/>
    </location>
</feature>
<feature type="region of interest" description="Disordered" evidence="1">
    <location>
        <begin position="266"/>
        <end position="325"/>
    </location>
</feature>
<feature type="region of interest" description="Disordered" evidence="1">
    <location>
        <begin position="1"/>
        <end position="147"/>
    </location>
</feature>
<dbReference type="EMBL" id="PQIB02000017">
    <property type="protein sequence ID" value="RLM57825.1"/>
    <property type="molecule type" value="Genomic_DNA"/>
</dbReference>
<proteinExistence type="predicted"/>
<feature type="compositionally biased region" description="Polar residues" evidence="1">
    <location>
        <begin position="300"/>
        <end position="317"/>
    </location>
</feature>
<dbReference type="AlphaFoldDB" id="A0A3L6PJM3"/>
<accession>A0A3L6PJM3</accession>
<protein>
    <submittedName>
        <fullName evidence="2">Uncharacterized protein</fullName>
    </submittedName>
</protein>